<evidence type="ECO:0000313" key="1">
    <source>
        <dbReference type="EMBL" id="CAJ74123.1"/>
    </source>
</evidence>
<gene>
    <name evidence="2" type="ORF">KsCSTR_17740</name>
    <name evidence="3" type="ORF">KSMBR1_0772</name>
    <name evidence="1" type="ORF">kuste3362</name>
</gene>
<dbReference type="KEGG" id="kst:KSMBR1_0772"/>
<dbReference type="EMBL" id="CP049055">
    <property type="protein sequence ID" value="QII11153.1"/>
    <property type="molecule type" value="Genomic_DNA"/>
</dbReference>
<accession>Q1Q277</accession>
<reference evidence="1" key="2">
    <citation type="submission" date="2006-01" db="EMBL/GenBank/DDBJ databases">
        <authorList>
            <person name="Genoscope"/>
        </authorList>
    </citation>
    <scope>NUCLEOTIDE SEQUENCE</scope>
</reference>
<reference evidence="2 5" key="5">
    <citation type="submission" date="2020-02" db="EMBL/GenBank/DDBJ databases">
        <title>Newly sequenced genome of strain CSTR1 showed variability in Candidatus Kuenenia stuttgartiensis genomes.</title>
        <authorList>
            <person name="Ding C."/>
            <person name="Adrian L."/>
        </authorList>
    </citation>
    <scope>NUCLEOTIDE SEQUENCE [LARGE SCALE GENOMIC DNA]</scope>
    <source>
        <strain evidence="2 5">CSTR1</strain>
    </source>
</reference>
<dbReference type="EMBL" id="CT573071">
    <property type="protein sequence ID" value="CAJ74123.1"/>
    <property type="molecule type" value="Genomic_DNA"/>
</dbReference>
<evidence type="ECO:0000313" key="4">
    <source>
        <dbReference type="Proteomes" id="UP000221734"/>
    </source>
</evidence>
<dbReference type="Proteomes" id="UP000501926">
    <property type="component" value="Chromosome"/>
</dbReference>
<reference evidence="3" key="4">
    <citation type="submission" date="2017-10" db="EMBL/GenBank/DDBJ databases">
        <authorList>
            <person name="Banno H."/>
            <person name="Chua N.-H."/>
        </authorList>
    </citation>
    <scope>NUCLEOTIDE SEQUENCE [LARGE SCALE GENOMIC DNA]</scope>
    <source>
        <strain evidence="3">Kuenenia_mbr1_ru-nijmegen</strain>
    </source>
</reference>
<evidence type="ECO:0000313" key="2">
    <source>
        <dbReference type="EMBL" id="QII11153.1"/>
    </source>
</evidence>
<dbReference type="OrthoDB" id="110505at2"/>
<protein>
    <submittedName>
        <fullName evidence="1">Uncharacterized protein</fullName>
    </submittedName>
</protein>
<dbReference type="EMBL" id="LT934425">
    <property type="protein sequence ID" value="SOH03283.1"/>
    <property type="molecule type" value="Genomic_DNA"/>
</dbReference>
<dbReference type="RefSeq" id="WP_157820370.1">
    <property type="nucleotide sequence ID" value="NZ_CP049055.1"/>
</dbReference>
<reference evidence="1" key="1">
    <citation type="journal article" date="2006" name="Nature">
        <title>Deciphering the evolution and metabolism of an anammox bacterium from a community genome.</title>
        <authorList>
            <person name="Strous M."/>
            <person name="Pelletier E."/>
            <person name="Mangenot S."/>
            <person name="Rattei T."/>
            <person name="Lehner A."/>
            <person name="Taylor M.W."/>
            <person name="Horn M."/>
            <person name="Daims H."/>
            <person name="Bartol-Mavel D."/>
            <person name="Wincker P."/>
            <person name="Barbe V."/>
            <person name="Fonknechten N."/>
            <person name="Vallenet D."/>
            <person name="Segurens B."/>
            <person name="Schenowitz-Truong C."/>
            <person name="Medigue C."/>
            <person name="Collingro A."/>
            <person name="Snel B."/>
            <person name="Dutilh B.E."/>
            <person name="OpDenCamp H.J.M."/>
            <person name="vanDerDrift C."/>
            <person name="Cirpus I."/>
            <person name="vanDePas-Schoonen K.T."/>
            <person name="Harhangi H.R."/>
            <person name="vanNiftrik L."/>
            <person name="Schmid M."/>
            <person name="Keltjens J."/>
            <person name="vanDeVossenberg J."/>
            <person name="Kartal B."/>
            <person name="Meier H."/>
            <person name="Frishman D."/>
            <person name="Huynen M.A."/>
            <person name="Mewes H."/>
            <person name="Weissenbach J."/>
            <person name="Jetten M.S.M."/>
            <person name="Wagner M."/>
            <person name="LePaslier D."/>
        </authorList>
    </citation>
    <scope>NUCLEOTIDE SEQUENCE</scope>
</reference>
<proteinExistence type="predicted"/>
<reference evidence="4" key="3">
    <citation type="submission" date="2017-10" db="EMBL/GenBank/DDBJ databases">
        <authorList>
            <person name="Frank J."/>
        </authorList>
    </citation>
    <scope>NUCLEOTIDE SEQUENCE [LARGE SCALE GENOMIC DNA]</scope>
</reference>
<evidence type="ECO:0000313" key="3">
    <source>
        <dbReference type="EMBL" id="SOH03283.1"/>
    </source>
</evidence>
<dbReference type="AlphaFoldDB" id="Q1Q277"/>
<name>Q1Q277_KUEST</name>
<organism evidence="1">
    <name type="scientific">Kuenenia stuttgartiensis</name>
    <dbReference type="NCBI Taxonomy" id="174633"/>
    <lineage>
        <taxon>Bacteria</taxon>
        <taxon>Pseudomonadati</taxon>
        <taxon>Planctomycetota</taxon>
        <taxon>Candidatus Brocadiia</taxon>
        <taxon>Candidatus Brocadiales</taxon>
        <taxon>Candidatus Brocadiaceae</taxon>
        <taxon>Candidatus Kuenenia</taxon>
    </lineage>
</organism>
<sequence length="293" mass="32696">MKPFKVMAVLISIFFVINFKLAVAETITNETILTMVEAGLGEELINSKIKTSQNQFDVSTEGILKLKKEGVSEKIIKTMIEVSTKSDTLEQKTISTVNRAESPYLVEKAPPIEKEQKELSSTASNTNHNEDNIYYARCNLKVIKGNHITWVNWQSTPTFIHAGTRLKVTRTGNTASVVNIETGSSYTLDIGADGEVFLEKFVTKKPLDINQFSADVLNNIKNTVARIGMTKEEVYTAMGPPTNIGNVRSNTKTYEDIMSADLWVYARRRFGKNIGVEFDAGTGRVNRTEGIWK</sequence>
<evidence type="ECO:0000313" key="5">
    <source>
        <dbReference type="Proteomes" id="UP000501926"/>
    </source>
</evidence>
<dbReference type="Proteomes" id="UP000221734">
    <property type="component" value="Chromosome Kuenenia_stuttgartiensis_MBR1"/>
</dbReference>
<keyword evidence="4" id="KW-1185">Reference proteome</keyword>